<keyword evidence="3" id="KW-1185">Reference proteome</keyword>
<protein>
    <submittedName>
        <fullName evidence="2">Flagellar protein FlgN</fullName>
    </submittedName>
</protein>
<proteinExistence type="predicted"/>
<sequence>MGLFERKDAVEAFRDLLEKERRFILTGNIEGAEGLTREKKRLIGRIATTGADVEALMSLRRKADHNNRLLEASAKGFKAVEDQLRNLTSASVSLNTYGSDGHRSPLGRGGPDVDKKA</sequence>
<keyword evidence="2" id="KW-0969">Cilium</keyword>
<organism evidence="2 3">
    <name type="scientific">Maritimibacter dapengensis</name>
    <dbReference type="NCBI Taxonomy" id="2836868"/>
    <lineage>
        <taxon>Bacteria</taxon>
        <taxon>Pseudomonadati</taxon>
        <taxon>Pseudomonadota</taxon>
        <taxon>Alphaproteobacteria</taxon>
        <taxon>Rhodobacterales</taxon>
        <taxon>Roseobacteraceae</taxon>
        <taxon>Maritimibacter</taxon>
    </lineage>
</organism>
<evidence type="ECO:0000313" key="2">
    <source>
        <dbReference type="EMBL" id="MBV7380421.1"/>
    </source>
</evidence>
<feature type="region of interest" description="Disordered" evidence="1">
    <location>
        <begin position="93"/>
        <end position="117"/>
    </location>
</feature>
<evidence type="ECO:0000256" key="1">
    <source>
        <dbReference type="SAM" id="MobiDB-lite"/>
    </source>
</evidence>
<dbReference type="EMBL" id="JAHUZE010000004">
    <property type="protein sequence ID" value="MBV7380421.1"/>
    <property type="molecule type" value="Genomic_DNA"/>
</dbReference>
<gene>
    <name evidence="2" type="ORF">KJP28_15955</name>
</gene>
<comment type="caution">
    <text evidence="2">The sequence shown here is derived from an EMBL/GenBank/DDBJ whole genome shotgun (WGS) entry which is preliminary data.</text>
</comment>
<dbReference type="Proteomes" id="UP000756530">
    <property type="component" value="Unassembled WGS sequence"/>
</dbReference>
<keyword evidence="2" id="KW-0282">Flagellum</keyword>
<evidence type="ECO:0000313" key="3">
    <source>
        <dbReference type="Proteomes" id="UP000756530"/>
    </source>
</evidence>
<dbReference type="RefSeq" id="WP_218393629.1">
    <property type="nucleotide sequence ID" value="NZ_JAHUZE010000004.1"/>
</dbReference>
<reference evidence="2 3" key="1">
    <citation type="submission" date="2021-05" db="EMBL/GenBank/DDBJ databases">
        <title>Culturable bacteria isolated from Daya Bay.</title>
        <authorList>
            <person name="Zheng W."/>
            <person name="Yu S."/>
            <person name="Huang Y."/>
        </authorList>
    </citation>
    <scope>NUCLEOTIDE SEQUENCE [LARGE SCALE GENOMIC DNA]</scope>
    <source>
        <strain evidence="2 3">DP4N28-5</strain>
    </source>
</reference>
<name>A0ABS6T580_9RHOB</name>
<accession>A0ABS6T580</accession>
<keyword evidence="2" id="KW-0966">Cell projection</keyword>